<name>E7AAU0_HELFC</name>
<dbReference type="KEGG" id="hfe:HFELIS_06770"/>
<dbReference type="STRING" id="936155.HFELIS_06770"/>
<dbReference type="GeneID" id="36133340"/>
<dbReference type="EMBL" id="FQ670179">
    <property type="protein sequence ID" value="CBY82761.1"/>
    <property type="molecule type" value="Genomic_DNA"/>
</dbReference>
<dbReference type="HOGENOM" id="CLU_2825181_0_0_7"/>
<reference evidence="1 2" key="1">
    <citation type="journal article" date="2011" name="Genome Biol. Evol.">
        <title>Comparative whole genome sequence analysis of the carcinogenic bacterial model pathogen Helicobacter felis.</title>
        <authorList>
            <person name="Arnold I.C."/>
            <person name="Zigova Z."/>
            <person name="Holden M."/>
            <person name="Lawley T.D."/>
            <person name="Rad R."/>
            <person name="Dougan G."/>
            <person name="Falkow S."/>
            <person name="Bentley S.D."/>
            <person name="Muller A."/>
        </authorList>
    </citation>
    <scope>NUCLEOTIDE SEQUENCE [LARGE SCALE GENOMIC DNA]</scope>
    <source>
        <strain evidence="2">ATCC 49179 / CCUG 28539 / NCTC 12436 / CS1</strain>
    </source>
</reference>
<sequence length="66" mass="7626">MAQKLGTQDCQVLEIHLLNRMFERSAYEGENLKVFDRNAFFKNLESLCAKEGSFKRGKLDQIQTAD</sequence>
<evidence type="ECO:0000313" key="2">
    <source>
        <dbReference type="Proteomes" id="UP000007934"/>
    </source>
</evidence>
<accession>E7AAU0</accession>
<dbReference type="Proteomes" id="UP000007934">
    <property type="component" value="Chromosome"/>
</dbReference>
<dbReference type="RefSeq" id="WP_013469130.1">
    <property type="nucleotide sequence ID" value="NC_014810.2"/>
</dbReference>
<proteinExistence type="predicted"/>
<dbReference type="AlphaFoldDB" id="E7AAU0"/>
<organism evidence="1 2">
    <name type="scientific">Helicobacter felis (strain ATCC 49179 / CCUG 28539 / NCTC 12436 / CS1)</name>
    <dbReference type="NCBI Taxonomy" id="936155"/>
    <lineage>
        <taxon>Bacteria</taxon>
        <taxon>Pseudomonadati</taxon>
        <taxon>Campylobacterota</taxon>
        <taxon>Epsilonproteobacteria</taxon>
        <taxon>Campylobacterales</taxon>
        <taxon>Helicobacteraceae</taxon>
        <taxon>Helicobacter</taxon>
    </lineage>
</organism>
<protein>
    <submittedName>
        <fullName evidence="1">Uncharacterized protein</fullName>
    </submittedName>
</protein>
<gene>
    <name evidence="1" type="ordered locus">Hfelis_06770</name>
</gene>
<keyword evidence="2" id="KW-1185">Reference proteome</keyword>
<evidence type="ECO:0000313" key="1">
    <source>
        <dbReference type="EMBL" id="CBY82761.1"/>
    </source>
</evidence>